<dbReference type="InterPro" id="IPR037682">
    <property type="entry name" value="TonB_C"/>
</dbReference>
<feature type="signal peptide" evidence="1">
    <location>
        <begin position="1"/>
        <end position="18"/>
    </location>
</feature>
<dbReference type="SMART" id="SM00671">
    <property type="entry name" value="SEL1"/>
    <property type="match status" value="1"/>
</dbReference>
<evidence type="ECO:0000256" key="1">
    <source>
        <dbReference type="SAM" id="SignalP"/>
    </source>
</evidence>
<dbReference type="InterPro" id="IPR011990">
    <property type="entry name" value="TPR-like_helical_dom_sf"/>
</dbReference>
<keyword evidence="4" id="KW-1185">Reference proteome</keyword>
<keyword evidence="1" id="KW-0732">Signal</keyword>
<name>A0ABQ2WRU8_9ALTE</name>
<dbReference type="RefSeq" id="WP_189483734.1">
    <property type="nucleotide sequence ID" value="NZ_BMYR01000011.1"/>
</dbReference>
<sequence length="454" mass="50476">MRRLFLACLLMFTFSLQADWLKAIQAYEDKKYPEARAGFTALLPLGNAEAAFNLGVMAYYGEGQDTDLEAALSYFLLAEKLEHPQASDIVKRVYAEATSTQRTAAEDIAAKAFAATVIKQDARPYRFSREQAPAAVNTPMPDIPDEVSRQHPFGYIVLQYLVDGNGRVQVVDAVDGFPEDVFNSYTFRAMRRWQYEATGKPHLMSIQLNFWVKGAMDARSANQVIGHKNLWQYAQLGSGRHQEMLGSVLNLISMVSGALVYVEPSLVESESVPDLSAWFDTKKLDVSIPSFEGEVSVQTNPEGEIVRLLDVNGLKQPEPEKVLGIKIRGAEAGIFELTNNINQSRSFSRISKRDGIIIKQYVPVHPSLTANYWWKKAAVNGDRRAQRILGAQREDWQFYLIQQQDAVATAWHGARLILDGEQVEGAALLQQAKAAGYKPAAELIDALAVSVAMN</sequence>
<dbReference type="SUPFAM" id="SSF81901">
    <property type="entry name" value="HCP-like"/>
    <property type="match status" value="1"/>
</dbReference>
<protein>
    <recommendedName>
        <fullName evidence="2">TonB C-terminal domain-containing protein</fullName>
    </recommendedName>
</protein>
<dbReference type="Gene3D" id="1.25.40.10">
    <property type="entry name" value="Tetratricopeptide repeat domain"/>
    <property type="match status" value="1"/>
</dbReference>
<dbReference type="Gene3D" id="3.30.2420.10">
    <property type="entry name" value="TonB"/>
    <property type="match status" value="1"/>
</dbReference>
<dbReference type="InterPro" id="IPR006597">
    <property type="entry name" value="Sel1-like"/>
</dbReference>
<feature type="chain" id="PRO_5047007140" description="TonB C-terminal domain-containing protein" evidence="1">
    <location>
        <begin position="19"/>
        <end position="454"/>
    </location>
</feature>
<reference evidence="4" key="1">
    <citation type="journal article" date="2019" name="Int. J. Syst. Evol. Microbiol.">
        <title>The Global Catalogue of Microorganisms (GCM) 10K type strain sequencing project: providing services to taxonomists for standard genome sequencing and annotation.</title>
        <authorList>
            <consortium name="The Broad Institute Genomics Platform"/>
            <consortium name="The Broad Institute Genome Sequencing Center for Infectious Disease"/>
            <person name="Wu L."/>
            <person name="Ma J."/>
        </authorList>
    </citation>
    <scope>NUCLEOTIDE SEQUENCE [LARGE SCALE GENOMIC DNA]</scope>
    <source>
        <strain evidence="4">KCTC 23723</strain>
    </source>
</reference>
<dbReference type="EMBL" id="BMYR01000011">
    <property type="protein sequence ID" value="GGW69277.1"/>
    <property type="molecule type" value="Genomic_DNA"/>
</dbReference>
<proteinExistence type="predicted"/>
<dbReference type="SUPFAM" id="SSF74653">
    <property type="entry name" value="TolA/TonB C-terminal domain"/>
    <property type="match status" value="1"/>
</dbReference>
<gene>
    <name evidence="3" type="ORF">GCM10008111_26730</name>
</gene>
<dbReference type="PROSITE" id="PS52015">
    <property type="entry name" value="TONB_CTD"/>
    <property type="match status" value="1"/>
</dbReference>
<evidence type="ECO:0000313" key="4">
    <source>
        <dbReference type="Proteomes" id="UP000634667"/>
    </source>
</evidence>
<evidence type="ECO:0000259" key="2">
    <source>
        <dbReference type="PROSITE" id="PS52015"/>
    </source>
</evidence>
<dbReference type="Proteomes" id="UP000634667">
    <property type="component" value="Unassembled WGS sequence"/>
</dbReference>
<evidence type="ECO:0000313" key="3">
    <source>
        <dbReference type="EMBL" id="GGW69277.1"/>
    </source>
</evidence>
<comment type="caution">
    <text evidence="3">The sequence shown here is derived from an EMBL/GenBank/DDBJ whole genome shotgun (WGS) entry which is preliminary data.</text>
</comment>
<organism evidence="3 4">
    <name type="scientific">Alishewanella tabrizica</name>
    <dbReference type="NCBI Taxonomy" id="671278"/>
    <lineage>
        <taxon>Bacteria</taxon>
        <taxon>Pseudomonadati</taxon>
        <taxon>Pseudomonadota</taxon>
        <taxon>Gammaproteobacteria</taxon>
        <taxon>Alteromonadales</taxon>
        <taxon>Alteromonadaceae</taxon>
        <taxon>Alishewanella</taxon>
    </lineage>
</organism>
<accession>A0ABQ2WRU8</accession>
<feature type="domain" description="TonB C-terminal" evidence="2">
    <location>
        <begin position="128"/>
        <end position="219"/>
    </location>
</feature>